<name>A0A6P1M683_9BACT</name>
<dbReference type="EMBL" id="CP047593">
    <property type="protein sequence ID" value="QHI69532.1"/>
    <property type="molecule type" value="Genomic_DNA"/>
</dbReference>
<organism evidence="2 3">
    <name type="scientific">Tichowtungia aerotolerans</name>
    <dbReference type="NCBI Taxonomy" id="2697043"/>
    <lineage>
        <taxon>Bacteria</taxon>
        <taxon>Pseudomonadati</taxon>
        <taxon>Kiritimatiellota</taxon>
        <taxon>Tichowtungiia</taxon>
        <taxon>Tichowtungiales</taxon>
        <taxon>Tichowtungiaceae</taxon>
        <taxon>Tichowtungia</taxon>
    </lineage>
</organism>
<reference evidence="2 3" key="1">
    <citation type="submission" date="2020-01" db="EMBL/GenBank/DDBJ databases">
        <title>Ponticoccus aerotolerans gen. nov., sp. nov., an anaerobic bacterium and proposal of Ponticoccusceae fam. nov., Ponticoccusles ord. nov. and Ponticoccuse classis nov. in the phylum Kiritimatiellaeota.</title>
        <authorList>
            <person name="Zhou L.Y."/>
            <person name="Du Z.J."/>
        </authorList>
    </citation>
    <scope>NUCLEOTIDE SEQUENCE [LARGE SCALE GENOMIC DNA]</scope>
    <source>
        <strain evidence="2 3">S-5007</strain>
    </source>
</reference>
<dbReference type="RefSeq" id="WP_160628714.1">
    <property type="nucleotide sequence ID" value="NZ_CP047593.1"/>
</dbReference>
<accession>A0A6P1M683</accession>
<gene>
    <name evidence="2" type="ORF">GT409_08705</name>
</gene>
<keyword evidence="3" id="KW-1185">Reference proteome</keyword>
<dbReference type="AlphaFoldDB" id="A0A6P1M683"/>
<feature type="compositionally biased region" description="Basic and acidic residues" evidence="1">
    <location>
        <begin position="194"/>
        <end position="208"/>
    </location>
</feature>
<proteinExistence type="predicted"/>
<evidence type="ECO:0000313" key="3">
    <source>
        <dbReference type="Proteomes" id="UP000464954"/>
    </source>
</evidence>
<evidence type="ECO:0000256" key="1">
    <source>
        <dbReference type="SAM" id="MobiDB-lite"/>
    </source>
</evidence>
<protein>
    <submittedName>
        <fullName evidence="2">Uncharacterized protein</fullName>
    </submittedName>
</protein>
<feature type="region of interest" description="Disordered" evidence="1">
    <location>
        <begin position="178"/>
        <end position="208"/>
    </location>
</feature>
<dbReference type="Proteomes" id="UP000464954">
    <property type="component" value="Chromosome"/>
</dbReference>
<evidence type="ECO:0000313" key="2">
    <source>
        <dbReference type="EMBL" id="QHI69532.1"/>
    </source>
</evidence>
<sequence>MTRDSEKTESFTFRLSKGVKDNLNVVSKKFGTSAGQLTALLVEKFIEEWQKNGKVAWPPEFKSDKAFVRIKVRVGYSIHVSFEDDDPYEESSPFVEWFLIDQLGTPADKISDTNYWVALYYQLNEQIEWLTENEFDERPLEVTLKVWNFRAWDQKKKRWIDLTNDAAIKSETALEDLAKSVDEGKPPSQPVRRYGNEQRGSRTNNRES</sequence>
<dbReference type="KEGG" id="taer:GT409_08705"/>